<keyword evidence="2" id="KW-1133">Transmembrane helix</keyword>
<feature type="region of interest" description="Disordered" evidence="1">
    <location>
        <begin position="179"/>
        <end position="206"/>
    </location>
</feature>
<evidence type="ECO:0000313" key="3">
    <source>
        <dbReference type="EnsemblMetazoa" id="SCAU016455-PA"/>
    </source>
</evidence>
<dbReference type="PANTHER" id="PTHR18966">
    <property type="entry name" value="IONOTROPIC GLUTAMATE RECEPTOR"/>
    <property type="match status" value="1"/>
</dbReference>
<dbReference type="InterPro" id="IPR015683">
    <property type="entry name" value="Ionotropic_Glu_rcpt"/>
</dbReference>
<feature type="compositionally biased region" description="Polar residues" evidence="1">
    <location>
        <begin position="179"/>
        <end position="191"/>
    </location>
</feature>
<evidence type="ECO:0000256" key="2">
    <source>
        <dbReference type="SAM" id="Phobius"/>
    </source>
</evidence>
<accession>A0A1I8QEN6</accession>
<name>A0A1I8QEN6_STOCA</name>
<keyword evidence="2" id="KW-0472">Membrane</keyword>
<feature type="transmembrane region" description="Helical" evidence="2">
    <location>
        <begin position="221"/>
        <end position="245"/>
    </location>
</feature>
<reference evidence="3" key="1">
    <citation type="submission" date="2020-05" db="UniProtKB">
        <authorList>
            <consortium name="EnsemblMetazoa"/>
        </authorList>
    </citation>
    <scope>IDENTIFICATION</scope>
    <source>
        <strain evidence="3">USDA</strain>
    </source>
</reference>
<keyword evidence="4" id="KW-1185">Reference proteome</keyword>
<dbReference type="EnsemblMetazoa" id="SCAU016455-RA">
    <property type="protein sequence ID" value="SCAU016455-PA"/>
    <property type="gene ID" value="SCAU016455"/>
</dbReference>
<keyword evidence="2" id="KW-0812">Transmembrane</keyword>
<dbReference type="Proteomes" id="UP000095300">
    <property type="component" value="Unassembled WGS sequence"/>
</dbReference>
<organism evidence="3 4">
    <name type="scientific">Stomoxys calcitrans</name>
    <name type="common">Stable fly</name>
    <name type="synonym">Conops calcitrans</name>
    <dbReference type="NCBI Taxonomy" id="35570"/>
    <lineage>
        <taxon>Eukaryota</taxon>
        <taxon>Metazoa</taxon>
        <taxon>Ecdysozoa</taxon>
        <taxon>Arthropoda</taxon>
        <taxon>Hexapoda</taxon>
        <taxon>Insecta</taxon>
        <taxon>Pterygota</taxon>
        <taxon>Neoptera</taxon>
        <taxon>Endopterygota</taxon>
        <taxon>Diptera</taxon>
        <taxon>Brachycera</taxon>
        <taxon>Muscomorpha</taxon>
        <taxon>Muscoidea</taxon>
        <taxon>Muscidae</taxon>
        <taxon>Stomoxys</taxon>
    </lineage>
</organism>
<feature type="transmembrane region" description="Helical" evidence="2">
    <location>
        <begin position="119"/>
        <end position="143"/>
    </location>
</feature>
<evidence type="ECO:0000256" key="1">
    <source>
        <dbReference type="SAM" id="MobiDB-lite"/>
    </source>
</evidence>
<dbReference type="SUPFAM" id="SSF53850">
    <property type="entry name" value="Periplasmic binding protein-like II"/>
    <property type="match status" value="1"/>
</dbReference>
<dbReference type="STRING" id="35570.A0A1I8QEN6"/>
<protein>
    <submittedName>
        <fullName evidence="3">Uncharacterized protein</fullName>
    </submittedName>
</protein>
<dbReference type="FunFam" id="3.40.190.10:FF:000061">
    <property type="entry name" value="Glutamate receptor, ionotropic kainate"/>
    <property type="match status" value="1"/>
</dbReference>
<feature type="region of interest" description="Disordered" evidence="1">
    <location>
        <begin position="280"/>
        <end position="305"/>
    </location>
</feature>
<feature type="compositionally biased region" description="Acidic residues" evidence="1">
    <location>
        <begin position="296"/>
        <end position="305"/>
    </location>
</feature>
<proteinExistence type="predicted"/>
<dbReference type="Gene3D" id="3.40.190.10">
    <property type="entry name" value="Periplasmic binding protein-like II"/>
    <property type="match status" value="2"/>
</dbReference>
<evidence type="ECO:0000313" key="4">
    <source>
        <dbReference type="Proteomes" id="UP000095300"/>
    </source>
</evidence>
<dbReference type="AlphaFoldDB" id="A0A1I8QEN6"/>
<dbReference type="VEuPathDB" id="VectorBase:SCAU016455"/>
<sequence>MLKHPELLFETNQEGVEYVKTNNRYAFLMESTSIEYNTMRECNLAKVGSTLDEKGYGIAMRKNWAYRDNFNHALLELQEQGELEKLKRKWWNEMGANLCSTKKEQADAQPLKLENLGGIYIVLIVGSVMAMIHGIISWMGFVYRKAKSHKVGLKVAFKEELKFVLEFTTYNRDLKSANSVYSPSRNSSCTIESMEGDNDMEKNKKEQADAQPLKLENLGGIYIVLIVGSVMAMIHGIISWMGFVYRKAKSHKVGLKVAFKEELKFVLEFTTYNRDLKSANSVYSPSRNSSCTIESMEGDNDMEKN</sequence>
<feature type="compositionally biased region" description="Polar residues" evidence="1">
    <location>
        <begin position="280"/>
        <end position="293"/>
    </location>
</feature>